<dbReference type="PANTHER" id="PTHR31579">
    <property type="entry name" value="OS03G0796600 PROTEIN"/>
    <property type="match status" value="1"/>
</dbReference>
<keyword evidence="3" id="KW-1185">Reference proteome</keyword>
<dbReference type="EMBL" id="KI392059">
    <property type="protein sequence ID" value="ERN20493.1"/>
    <property type="molecule type" value="Genomic_DNA"/>
</dbReference>
<protein>
    <submittedName>
        <fullName evidence="2">Uncharacterized protein</fullName>
    </submittedName>
</protein>
<dbReference type="eggNOG" id="ENOG502QSZ4">
    <property type="taxonomic scope" value="Eukaryota"/>
</dbReference>
<feature type="compositionally biased region" description="Polar residues" evidence="1">
    <location>
        <begin position="219"/>
        <end position="239"/>
    </location>
</feature>
<dbReference type="NCBIfam" id="TIGR01615">
    <property type="entry name" value="A_thal_3542"/>
    <property type="match status" value="1"/>
</dbReference>
<dbReference type="Gramene" id="ERN20493">
    <property type="protein sequence ID" value="ERN20493"/>
    <property type="gene ID" value="AMTR_s00068p00173710"/>
</dbReference>
<dbReference type="InterPro" id="IPR006502">
    <property type="entry name" value="PDDEXK-like"/>
</dbReference>
<proteinExistence type="predicted"/>
<dbReference type="Pfam" id="PF04720">
    <property type="entry name" value="PDDEXK_6"/>
    <property type="match status" value="1"/>
</dbReference>
<reference evidence="3" key="1">
    <citation type="journal article" date="2013" name="Science">
        <title>The Amborella genome and the evolution of flowering plants.</title>
        <authorList>
            <consortium name="Amborella Genome Project"/>
        </authorList>
    </citation>
    <scope>NUCLEOTIDE SEQUENCE [LARGE SCALE GENOMIC DNA]</scope>
</reference>
<dbReference type="AlphaFoldDB" id="U5DIT0"/>
<dbReference type="OMA" id="GLHCVCR"/>
<evidence type="ECO:0000313" key="2">
    <source>
        <dbReference type="EMBL" id="ERN20493.1"/>
    </source>
</evidence>
<organism evidence="2 3">
    <name type="scientific">Amborella trichopoda</name>
    <dbReference type="NCBI Taxonomy" id="13333"/>
    <lineage>
        <taxon>Eukaryota</taxon>
        <taxon>Viridiplantae</taxon>
        <taxon>Streptophyta</taxon>
        <taxon>Embryophyta</taxon>
        <taxon>Tracheophyta</taxon>
        <taxon>Spermatophyta</taxon>
        <taxon>Magnoliopsida</taxon>
        <taxon>Amborellales</taxon>
        <taxon>Amborellaceae</taxon>
        <taxon>Amborella</taxon>
    </lineage>
</organism>
<gene>
    <name evidence="2" type="ORF">AMTR_s00068p00173710</name>
</gene>
<dbReference type="KEGG" id="atr:18448909"/>
<evidence type="ECO:0000256" key="1">
    <source>
        <dbReference type="SAM" id="MobiDB-lite"/>
    </source>
</evidence>
<name>U5DIT0_AMBTC</name>
<dbReference type="OrthoDB" id="691424at2759"/>
<dbReference type="HOGENOM" id="CLU_042726_0_0_1"/>
<dbReference type="Proteomes" id="UP000017836">
    <property type="component" value="Unassembled WGS sequence"/>
</dbReference>
<feature type="region of interest" description="Disordered" evidence="1">
    <location>
        <begin position="218"/>
        <end position="246"/>
    </location>
</feature>
<sequence>MEIGFMEEEKGEVIMDWGSDGEEGSADLGNEGAEFWQEQHRLLEEVMSRGSSFEGRVRKEASEAVKKARERVICICSKVRDENGCRSCIRRDVVCYLQKAAYDSALCKSKWRSSPSTPPGEHEYIDVVQASTQERRAARVVIELDFRAEFEMARGNNEYNRLVARLPELYVGKPERLRTIVKAVCSAAKQCMKENKMHIAPWRRHKYMHNKWLGPYKRTNPSPFSPSSTIDTTTYSPTSRDGDGSPLRKMRASMLTFDLLHSPTSRAVAVV</sequence>
<evidence type="ECO:0000313" key="3">
    <source>
        <dbReference type="Proteomes" id="UP000017836"/>
    </source>
</evidence>
<accession>U5DIT0</accession>
<dbReference type="PANTHER" id="PTHR31579:SF58">
    <property type="entry name" value="PLANT-SPECIFIC DOMAIN TIGR01615 FAMILY PROTEIN"/>
    <property type="match status" value="1"/>
</dbReference>